<dbReference type="PANTHER" id="PTHR42928:SF5">
    <property type="entry name" value="BLR1237 PROTEIN"/>
    <property type="match status" value="1"/>
</dbReference>
<dbReference type="InterPro" id="IPR005064">
    <property type="entry name" value="BUG"/>
</dbReference>
<organism evidence="1">
    <name type="scientific">marine metagenome</name>
    <dbReference type="NCBI Taxonomy" id="408172"/>
    <lineage>
        <taxon>unclassified sequences</taxon>
        <taxon>metagenomes</taxon>
        <taxon>ecological metagenomes</taxon>
    </lineage>
</organism>
<dbReference type="CDD" id="cd07012">
    <property type="entry name" value="PBP2_Bug_TTT"/>
    <property type="match status" value="1"/>
</dbReference>
<dbReference type="AlphaFoldDB" id="A0A381W1V1"/>
<gene>
    <name evidence="1" type="ORF">METZ01_LOCUS99373</name>
</gene>
<proteinExistence type="predicted"/>
<accession>A0A381W1V1</accession>
<dbReference type="InterPro" id="IPR042100">
    <property type="entry name" value="Bug_dom1"/>
</dbReference>
<dbReference type="PIRSF" id="PIRSF017082">
    <property type="entry name" value="YflP"/>
    <property type="match status" value="1"/>
</dbReference>
<dbReference type="Gene3D" id="3.40.190.10">
    <property type="entry name" value="Periplasmic binding protein-like II"/>
    <property type="match status" value="1"/>
</dbReference>
<protein>
    <recommendedName>
        <fullName evidence="2">C4-dicarboxylate ABC transporter substrate-binding protein</fullName>
    </recommendedName>
</protein>
<sequence>MGENMTKQTLLFKKILLGIAIILSYFFVTASVQAGDYPERPISVVVAYNPGGATDFQARLVTMMAAHPKKDYLGQPIVIINKPGAGGKVGWNWFASKARTDGYDLAAYNVPHFISQSIVFDDTKYNIDNLEPIANWGADPAVLIVGKDSDFNSLEDLMAFAKSNPGAVTFSGAGKFVGHHIAFLQFEKASGLDLTYVPHTGGVPALTAVKGGQVMAGFNNLSDAYRSQSEIKILAIADLQREETFLPDVPTFREKGVDVDNSSVNFRGIMARKGTSDEIIQFLAEKVPLMFNDKKTLGQMKKGGSPVRIMTRDEVKAMWAERQVALTELLAGLSAE</sequence>
<evidence type="ECO:0008006" key="2">
    <source>
        <dbReference type="Google" id="ProtNLM"/>
    </source>
</evidence>
<dbReference type="Gene3D" id="3.40.190.150">
    <property type="entry name" value="Bordetella uptake gene, domain 1"/>
    <property type="match status" value="1"/>
</dbReference>
<evidence type="ECO:0000313" key="1">
    <source>
        <dbReference type="EMBL" id="SVA46519.1"/>
    </source>
</evidence>
<reference evidence="1" key="1">
    <citation type="submission" date="2018-05" db="EMBL/GenBank/DDBJ databases">
        <authorList>
            <person name="Lanie J.A."/>
            <person name="Ng W.-L."/>
            <person name="Kazmierczak K.M."/>
            <person name="Andrzejewski T.M."/>
            <person name="Davidsen T.M."/>
            <person name="Wayne K.J."/>
            <person name="Tettelin H."/>
            <person name="Glass J.I."/>
            <person name="Rusch D."/>
            <person name="Podicherti R."/>
            <person name="Tsui H.-C.T."/>
            <person name="Winkler M.E."/>
        </authorList>
    </citation>
    <scope>NUCLEOTIDE SEQUENCE</scope>
</reference>
<dbReference type="EMBL" id="UINC01010461">
    <property type="protein sequence ID" value="SVA46519.1"/>
    <property type="molecule type" value="Genomic_DNA"/>
</dbReference>
<dbReference type="PANTHER" id="PTHR42928">
    <property type="entry name" value="TRICARBOXYLATE-BINDING PROTEIN"/>
    <property type="match status" value="1"/>
</dbReference>
<dbReference type="Pfam" id="PF03401">
    <property type="entry name" value="TctC"/>
    <property type="match status" value="1"/>
</dbReference>
<dbReference type="SUPFAM" id="SSF53850">
    <property type="entry name" value="Periplasmic binding protein-like II"/>
    <property type="match status" value="1"/>
</dbReference>
<name>A0A381W1V1_9ZZZZ</name>